<feature type="region of interest" description="Disordered" evidence="1">
    <location>
        <begin position="1"/>
        <end position="36"/>
    </location>
</feature>
<reference evidence="2" key="1">
    <citation type="submission" date="2018-02" db="EMBL/GenBank/DDBJ databases">
        <title>Rhizophora mucronata_Transcriptome.</title>
        <authorList>
            <person name="Meera S.P."/>
            <person name="Sreeshan A."/>
            <person name="Augustine A."/>
        </authorList>
    </citation>
    <scope>NUCLEOTIDE SEQUENCE</scope>
    <source>
        <tissue evidence="2">Leaf</tissue>
    </source>
</reference>
<feature type="compositionally biased region" description="Polar residues" evidence="1">
    <location>
        <begin position="16"/>
        <end position="36"/>
    </location>
</feature>
<accession>A0A2P2ND04</accession>
<evidence type="ECO:0000313" key="2">
    <source>
        <dbReference type="EMBL" id="MBX40342.1"/>
    </source>
</evidence>
<protein>
    <submittedName>
        <fullName evidence="2">Uncharacterized protein</fullName>
    </submittedName>
</protein>
<dbReference type="AlphaFoldDB" id="A0A2P2ND04"/>
<proteinExistence type="predicted"/>
<dbReference type="EMBL" id="GGEC01059858">
    <property type="protein sequence ID" value="MBX40342.1"/>
    <property type="molecule type" value="Transcribed_RNA"/>
</dbReference>
<name>A0A2P2ND04_RHIMU</name>
<organism evidence="2">
    <name type="scientific">Rhizophora mucronata</name>
    <name type="common">Asiatic mangrove</name>
    <dbReference type="NCBI Taxonomy" id="61149"/>
    <lineage>
        <taxon>Eukaryota</taxon>
        <taxon>Viridiplantae</taxon>
        <taxon>Streptophyta</taxon>
        <taxon>Embryophyta</taxon>
        <taxon>Tracheophyta</taxon>
        <taxon>Spermatophyta</taxon>
        <taxon>Magnoliopsida</taxon>
        <taxon>eudicotyledons</taxon>
        <taxon>Gunneridae</taxon>
        <taxon>Pentapetalae</taxon>
        <taxon>rosids</taxon>
        <taxon>fabids</taxon>
        <taxon>Malpighiales</taxon>
        <taxon>Rhizophoraceae</taxon>
        <taxon>Rhizophora</taxon>
    </lineage>
</organism>
<evidence type="ECO:0000256" key="1">
    <source>
        <dbReference type="SAM" id="MobiDB-lite"/>
    </source>
</evidence>
<sequence length="36" mass="3847">MKVSASANLPARARRSTTQTQCSIPTGTPNSLCIER</sequence>